<comment type="caution">
    <text evidence="9">The sequence shown here is derived from an EMBL/GenBank/DDBJ whole genome shotgun (WGS) entry which is preliminary data.</text>
</comment>
<dbReference type="PANTHER" id="PTHR11958">
    <property type="entry name" value="SODIUM/DICARBOXYLATE SYMPORTER-RELATED"/>
    <property type="match status" value="1"/>
</dbReference>
<feature type="transmembrane region" description="Helical" evidence="8">
    <location>
        <begin position="9"/>
        <end position="28"/>
    </location>
</feature>
<evidence type="ECO:0000256" key="8">
    <source>
        <dbReference type="SAM" id="Phobius"/>
    </source>
</evidence>
<evidence type="ECO:0000256" key="2">
    <source>
        <dbReference type="ARBA" id="ARBA00022448"/>
    </source>
</evidence>
<keyword evidence="7" id="KW-0325">Glycoprotein</keyword>
<dbReference type="InterPro" id="IPR018107">
    <property type="entry name" value="Na-dicarboxylate_symporter_CS"/>
</dbReference>
<comment type="subcellular location">
    <subcellularLocation>
        <location evidence="1">Membrane</location>
        <topology evidence="1">Multi-pass membrane protein</topology>
    </subcellularLocation>
</comment>
<feature type="transmembrane region" description="Helical" evidence="8">
    <location>
        <begin position="426"/>
        <end position="443"/>
    </location>
</feature>
<evidence type="ECO:0000256" key="3">
    <source>
        <dbReference type="ARBA" id="ARBA00022692"/>
    </source>
</evidence>
<evidence type="ECO:0000256" key="6">
    <source>
        <dbReference type="ARBA" id="ARBA00023136"/>
    </source>
</evidence>
<organism evidence="9 10">
    <name type="scientific">Candidatus Scalindua japonica</name>
    <dbReference type="NCBI Taxonomy" id="1284222"/>
    <lineage>
        <taxon>Bacteria</taxon>
        <taxon>Pseudomonadati</taxon>
        <taxon>Planctomycetota</taxon>
        <taxon>Candidatus Brocadiia</taxon>
        <taxon>Candidatus Brocadiales</taxon>
        <taxon>Candidatus Scalinduaceae</taxon>
        <taxon>Candidatus Scalindua</taxon>
    </lineage>
</organism>
<name>A0A286TV22_9BACT</name>
<keyword evidence="3 8" id="KW-0812">Transmembrane</keyword>
<reference evidence="10" key="1">
    <citation type="journal article" date="2017" name="Environ. Microbiol. Rep.">
        <title>Genetic Diversity of Marine Anaerobic Ammonium-Oxidizing Bacteria as Revealed by Genomic and Proteomic Analyses of 'Candidatus Scalindua japonica'.</title>
        <authorList>
            <person name="Oshiki M."/>
            <person name="Mizuto K."/>
            <person name="Kimura Z."/>
            <person name="Kindaichi T."/>
            <person name="Satoh H."/>
            <person name="Okabe S."/>
        </authorList>
    </citation>
    <scope>NUCLEOTIDE SEQUENCE [LARGE SCALE GENOMIC DNA]</scope>
    <source>
        <strain evidence="10">husup-a2</strain>
    </source>
</reference>
<evidence type="ECO:0000256" key="1">
    <source>
        <dbReference type="ARBA" id="ARBA00004141"/>
    </source>
</evidence>
<feature type="transmembrane region" description="Helical" evidence="8">
    <location>
        <begin position="80"/>
        <end position="100"/>
    </location>
</feature>
<dbReference type="Pfam" id="PF00375">
    <property type="entry name" value="SDF"/>
    <property type="match status" value="2"/>
</dbReference>
<dbReference type="InterPro" id="IPR001991">
    <property type="entry name" value="Na-dicarboxylate_symporter"/>
</dbReference>
<evidence type="ECO:0000313" key="9">
    <source>
        <dbReference type="EMBL" id="GAX59728.1"/>
    </source>
</evidence>
<dbReference type="GO" id="GO:1902475">
    <property type="term" value="P:L-alpha-amino acid transmembrane transport"/>
    <property type="evidence" value="ECO:0007669"/>
    <property type="project" value="UniProtKB-ARBA"/>
</dbReference>
<keyword evidence="2" id="KW-0813">Transport</keyword>
<dbReference type="PANTHER" id="PTHR11958:SF63">
    <property type="entry name" value="AMINO ACID TRANSPORTER"/>
    <property type="match status" value="1"/>
</dbReference>
<feature type="transmembrane region" description="Helical" evidence="8">
    <location>
        <begin position="278"/>
        <end position="302"/>
    </location>
</feature>
<protein>
    <submittedName>
        <fullName evidence="9">Sodium:dicarboxylate symporter</fullName>
    </submittedName>
</protein>
<evidence type="ECO:0000256" key="5">
    <source>
        <dbReference type="ARBA" id="ARBA00022989"/>
    </source>
</evidence>
<keyword evidence="5 8" id="KW-1133">Transmembrane helix</keyword>
<dbReference type="GO" id="GO:0016020">
    <property type="term" value="C:membrane"/>
    <property type="evidence" value="ECO:0007669"/>
    <property type="project" value="UniProtKB-SubCell"/>
</dbReference>
<sequence>MTGGKFGKILLYLMIAGIVFGIAIGGFFPETGGAIAFIGDFFIGYLKMLVVPLVITSMIAGVTGLGDIRKLGGLGRKTILYYMVTTSISVLIGIILVVIIGPGKADTKEEQLRLRGGFNFSELFYTIEGNEITFKKGQLTKKFDERYMIILKDQNDIRGNIRSNSNEKTIIVSNWVKEDESNHKPVNATPSAKGKGVIFDLSLSNKVIDKQGQTIGETLKDVLLGLAPNNIVRAMAETKILPIIVFSMIFGAILTTLGKQGKPVIDFFIGANETILKFVQLLMLIAPLGIACLIAGKLGAAGGIEKFGLEFKKIAYYAVTVMAGLLIHATIVLPLILKFLAKRNIINYARGMSTALLTALSTASSSATLPVTIKCTEDNNKISPKAAGFVLPLGATINMDGTALYEAVAAIFIAQLYGIDLGTGHLFIIFLTATLAAIGAAGIPEAGLVTMVIVLEAVGLPIEGISMILMIDWFLDRCRTTINVWGDSIGAAFIDAGLESEHKLKMSTT</sequence>
<dbReference type="SUPFAM" id="SSF118215">
    <property type="entry name" value="Proton glutamate symport protein"/>
    <property type="match status" value="2"/>
</dbReference>
<dbReference type="InterPro" id="IPR036458">
    <property type="entry name" value="Na:dicarbo_symporter_sf"/>
</dbReference>
<feature type="transmembrane region" description="Helical" evidence="8">
    <location>
        <begin position="240"/>
        <end position="257"/>
    </location>
</feature>
<accession>A0A286TV22</accession>
<dbReference type="InterPro" id="IPR050746">
    <property type="entry name" value="DAACS"/>
</dbReference>
<gene>
    <name evidence="9" type="ORF">SCALIN_C04_0216</name>
</gene>
<dbReference type="EMBL" id="BAOS01000004">
    <property type="protein sequence ID" value="GAX59728.1"/>
    <property type="molecule type" value="Genomic_DNA"/>
</dbReference>
<evidence type="ECO:0000256" key="7">
    <source>
        <dbReference type="ARBA" id="ARBA00023180"/>
    </source>
</evidence>
<proteinExistence type="predicted"/>
<dbReference type="PRINTS" id="PR00173">
    <property type="entry name" value="EDTRNSPORT"/>
</dbReference>
<dbReference type="Gene3D" id="1.10.3860.10">
    <property type="entry name" value="Sodium:dicarboxylate symporter"/>
    <property type="match status" value="1"/>
</dbReference>
<keyword evidence="4" id="KW-0769">Symport</keyword>
<feature type="transmembrane region" description="Helical" evidence="8">
    <location>
        <begin position="48"/>
        <end position="68"/>
    </location>
</feature>
<keyword evidence="10" id="KW-1185">Reference proteome</keyword>
<dbReference type="Proteomes" id="UP000218542">
    <property type="component" value="Unassembled WGS sequence"/>
</dbReference>
<dbReference type="RefSeq" id="WP_203415326.1">
    <property type="nucleotide sequence ID" value="NZ_BAOS01000004.1"/>
</dbReference>
<keyword evidence="6 8" id="KW-0472">Membrane</keyword>
<feature type="transmembrane region" description="Helical" evidence="8">
    <location>
        <begin position="449"/>
        <end position="475"/>
    </location>
</feature>
<dbReference type="PROSITE" id="PS00714">
    <property type="entry name" value="NA_DICARBOXYL_SYMP_2"/>
    <property type="match status" value="1"/>
</dbReference>
<dbReference type="GO" id="GO:0015293">
    <property type="term" value="F:symporter activity"/>
    <property type="evidence" value="ECO:0007669"/>
    <property type="project" value="UniProtKB-KW"/>
</dbReference>
<feature type="transmembrane region" description="Helical" evidence="8">
    <location>
        <begin position="314"/>
        <end position="336"/>
    </location>
</feature>
<evidence type="ECO:0000256" key="4">
    <source>
        <dbReference type="ARBA" id="ARBA00022847"/>
    </source>
</evidence>
<dbReference type="AlphaFoldDB" id="A0A286TV22"/>
<evidence type="ECO:0000313" key="10">
    <source>
        <dbReference type="Proteomes" id="UP000218542"/>
    </source>
</evidence>